<feature type="domain" description="CobB/CobQ-like glutamine amidotransferase" evidence="11">
    <location>
        <begin position="290"/>
        <end position="485"/>
    </location>
</feature>
<comment type="similarity">
    <text evidence="8">Belongs to the CobB/CbiA family.</text>
</comment>
<dbReference type="Pfam" id="PF07685">
    <property type="entry name" value="GATase_3"/>
    <property type="match status" value="1"/>
</dbReference>
<dbReference type="InterPro" id="IPR011698">
    <property type="entry name" value="GATase_3"/>
</dbReference>
<dbReference type="InterPro" id="IPR027417">
    <property type="entry name" value="P-loop_NTPase"/>
</dbReference>
<evidence type="ECO:0000256" key="1">
    <source>
        <dbReference type="ARBA" id="ARBA00001946"/>
    </source>
</evidence>
<keyword evidence="2 8" id="KW-0169">Cobalamin biosynthesis</keyword>
<dbReference type="PANTHER" id="PTHR43873:SF1">
    <property type="entry name" value="COBYRINATE A,C-DIAMIDE SYNTHASE"/>
    <property type="match status" value="1"/>
</dbReference>
<dbReference type="PROSITE" id="PS51274">
    <property type="entry name" value="GATASE_COBBQ"/>
    <property type="match status" value="1"/>
</dbReference>
<dbReference type="Pfam" id="PF01656">
    <property type="entry name" value="CbiA"/>
    <property type="match status" value="1"/>
</dbReference>
<dbReference type="EMBL" id="RQGN01000044">
    <property type="protein sequence ID" value="TGM03830.1"/>
    <property type="molecule type" value="Genomic_DNA"/>
</dbReference>
<dbReference type="EC" id="6.3.5.11" evidence="8"/>
<dbReference type="UniPathway" id="UPA00148">
    <property type="reaction ID" value="UER00231"/>
</dbReference>
<evidence type="ECO:0000256" key="5">
    <source>
        <dbReference type="ARBA" id="ARBA00022840"/>
    </source>
</evidence>
<dbReference type="AlphaFoldDB" id="A0A5F2BI59"/>
<evidence type="ECO:0000259" key="10">
    <source>
        <dbReference type="Pfam" id="PF01656"/>
    </source>
</evidence>
<organism evidence="12 13">
    <name type="scientific">Leptospira barantonii</name>
    <dbReference type="NCBI Taxonomy" id="2023184"/>
    <lineage>
        <taxon>Bacteria</taxon>
        <taxon>Pseudomonadati</taxon>
        <taxon>Spirochaetota</taxon>
        <taxon>Spirochaetia</taxon>
        <taxon>Leptospirales</taxon>
        <taxon>Leptospiraceae</taxon>
        <taxon>Leptospira</taxon>
    </lineage>
</organism>
<dbReference type="Proteomes" id="UP000298429">
    <property type="component" value="Unassembled WGS sequence"/>
</dbReference>
<evidence type="ECO:0000256" key="8">
    <source>
        <dbReference type="HAMAP-Rule" id="MF_00027"/>
    </source>
</evidence>
<comment type="caution">
    <text evidence="12">The sequence shown here is derived from an EMBL/GenBank/DDBJ whole genome shotgun (WGS) entry which is preliminary data.</text>
</comment>
<dbReference type="InterPro" id="IPR004484">
    <property type="entry name" value="CbiA/CobB_synth"/>
</dbReference>
<dbReference type="NCBIfam" id="TIGR00379">
    <property type="entry name" value="cobB"/>
    <property type="match status" value="1"/>
</dbReference>
<dbReference type="Gene3D" id="3.40.50.880">
    <property type="match status" value="1"/>
</dbReference>
<feature type="domain" description="CobQ/CobB/MinD/ParA nucleotide binding" evidence="10">
    <location>
        <begin position="51"/>
        <end position="217"/>
    </location>
</feature>
<keyword evidence="5 8" id="KW-0067">ATP-binding</keyword>
<dbReference type="Gene3D" id="3.40.50.300">
    <property type="entry name" value="P-loop containing nucleotide triphosphate hydrolases"/>
    <property type="match status" value="2"/>
</dbReference>
<evidence type="ECO:0000256" key="3">
    <source>
        <dbReference type="ARBA" id="ARBA00022598"/>
    </source>
</evidence>
<evidence type="ECO:0000256" key="4">
    <source>
        <dbReference type="ARBA" id="ARBA00022741"/>
    </source>
</evidence>
<dbReference type="PANTHER" id="PTHR43873">
    <property type="entry name" value="COBYRINATE A,C-DIAMIDE SYNTHASE"/>
    <property type="match status" value="1"/>
</dbReference>
<keyword evidence="7 8" id="KW-0315">Glutamine amidotransferase</keyword>
<keyword evidence="4 8" id="KW-0547">Nucleotide-binding</keyword>
<dbReference type="GO" id="GO:0005524">
    <property type="term" value="F:ATP binding"/>
    <property type="evidence" value="ECO:0007669"/>
    <property type="project" value="UniProtKB-UniRule"/>
</dbReference>
<dbReference type="GO" id="GO:0042242">
    <property type="term" value="F:cobyrinic acid a,c-diamide synthase activity"/>
    <property type="evidence" value="ECO:0007669"/>
    <property type="project" value="UniProtKB-UniRule"/>
</dbReference>
<feature type="site" description="Increases nucleophilicity of active site Cys" evidence="8">
    <location>
        <position position="479"/>
    </location>
</feature>
<evidence type="ECO:0000313" key="12">
    <source>
        <dbReference type="EMBL" id="TGM03830.1"/>
    </source>
</evidence>
<name>A0A5F2BI59_9LEPT</name>
<dbReference type="OrthoDB" id="9764035at2"/>
<dbReference type="CDD" id="cd05388">
    <property type="entry name" value="CobB_N"/>
    <property type="match status" value="1"/>
</dbReference>
<dbReference type="NCBIfam" id="NF002204">
    <property type="entry name" value="PRK01077.1"/>
    <property type="match status" value="1"/>
</dbReference>
<comment type="pathway">
    <text evidence="8">Cofactor biosynthesis; adenosylcobalamin biosynthesis; cob(II)yrinate a,c-diamide from sirohydrochlorin (anaerobic route): step 10/10.</text>
</comment>
<keyword evidence="3 8" id="KW-0436">Ligase</keyword>
<dbReference type="SUPFAM" id="SSF52540">
    <property type="entry name" value="P-loop containing nucleoside triphosphate hydrolases"/>
    <property type="match status" value="1"/>
</dbReference>
<reference evidence="12 13" key="1">
    <citation type="journal article" date="2019" name="PLoS Negl. Trop. Dis.">
        <title>Revisiting the worldwide diversity of Leptospira species in the environment.</title>
        <authorList>
            <person name="Vincent A.T."/>
            <person name="Schiettekatte O."/>
            <person name="Bourhy P."/>
            <person name="Veyrier F.J."/>
            <person name="Picardeau M."/>
        </authorList>
    </citation>
    <scope>NUCLEOTIDE SEQUENCE [LARGE SCALE GENOMIC DNA]</scope>
    <source>
        <strain evidence="12 13">201702444</strain>
    </source>
</reference>
<evidence type="ECO:0000313" key="13">
    <source>
        <dbReference type="Proteomes" id="UP000298429"/>
    </source>
</evidence>
<dbReference type="GO" id="GO:0009236">
    <property type="term" value="P:cobalamin biosynthetic process"/>
    <property type="evidence" value="ECO:0007669"/>
    <property type="project" value="UniProtKB-UniRule"/>
</dbReference>
<dbReference type="CDD" id="cd03130">
    <property type="entry name" value="GATase1_CobB"/>
    <property type="match status" value="1"/>
</dbReference>
<comment type="catalytic activity">
    <reaction evidence="8">
        <text>cob(II)yrinate + 2 L-glutamine + 2 ATP + 2 H2O = cob(II)yrinate a,c diamide + 2 L-glutamate + 2 ADP + 2 phosphate + 2 H(+)</text>
        <dbReference type="Rhea" id="RHEA:26289"/>
        <dbReference type="ChEBI" id="CHEBI:15377"/>
        <dbReference type="ChEBI" id="CHEBI:15378"/>
        <dbReference type="ChEBI" id="CHEBI:29985"/>
        <dbReference type="ChEBI" id="CHEBI:30616"/>
        <dbReference type="ChEBI" id="CHEBI:43474"/>
        <dbReference type="ChEBI" id="CHEBI:58359"/>
        <dbReference type="ChEBI" id="CHEBI:58537"/>
        <dbReference type="ChEBI" id="CHEBI:58894"/>
        <dbReference type="ChEBI" id="CHEBI:456216"/>
        <dbReference type="EC" id="6.3.5.11"/>
    </reaction>
</comment>
<dbReference type="InterPro" id="IPR002586">
    <property type="entry name" value="CobQ/CobB/MinD/ParA_Nub-bd_dom"/>
</dbReference>
<feature type="compositionally biased region" description="Basic and acidic residues" evidence="9">
    <location>
        <begin position="12"/>
        <end position="28"/>
    </location>
</feature>
<proteinExistence type="inferred from homology"/>
<keyword evidence="6 8" id="KW-0460">Magnesium</keyword>
<dbReference type="InterPro" id="IPR029062">
    <property type="entry name" value="Class_I_gatase-like"/>
</dbReference>
<evidence type="ECO:0000256" key="2">
    <source>
        <dbReference type="ARBA" id="ARBA00022573"/>
    </source>
</evidence>
<accession>A0A5F2BI59</accession>
<evidence type="ECO:0000256" key="6">
    <source>
        <dbReference type="ARBA" id="ARBA00022842"/>
    </source>
</evidence>
<feature type="active site" description="Nucleophile" evidence="8">
    <location>
        <position position="372"/>
    </location>
</feature>
<evidence type="ECO:0000259" key="11">
    <source>
        <dbReference type="Pfam" id="PF07685"/>
    </source>
</evidence>
<gene>
    <name evidence="8" type="primary">cbiA</name>
    <name evidence="12" type="ORF">EHQ76_08380</name>
</gene>
<dbReference type="SUPFAM" id="SSF52317">
    <property type="entry name" value="Class I glutamine amidotransferase-like"/>
    <property type="match status" value="1"/>
</dbReference>
<comment type="function">
    <text evidence="8">Catalyzes the ATP-dependent amidation of the two carboxylate groups at positions a and c of cobyrinate, using either L-glutamine or ammonia as the nitrogen source.</text>
</comment>
<dbReference type="HAMAP" id="MF_00027">
    <property type="entry name" value="CobB_CbiA"/>
    <property type="match status" value="1"/>
</dbReference>
<protein>
    <recommendedName>
        <fullName evidence="8">Cobyrinate a,c-diamide synthase</fullName>
        <ecNumber evidence="8">6.3.5.11</ecNumber>
    </recommendedName>
    <alternativeName>
        <fullName evidence="8">Cobyrinic acid a,c-diamide synthetase</fullName>
    </alternativeName>
</protein>
<sequence length="501" mass="55429">MPRTHYRVRGLGQRDRGQKTSVSKRDSRTERNRLLMNVSNDSDVSIDIPRIVVAGTGSGVGKTTIVLALTQALQKRGLAVATFKCGPDYLDPTYHARATGKTCHNLDGWLMGKESVLNTFHQACHNVDIAIIEGVMGLFDGHSPNSEAGSTAEIAKWLNAPVITVVDAGGMARTVSAILKGLNAFDPELRIAGAFTNFIGSKSHIQLLKDASNEVPILGGFSKHPEQSFPERHLGLYSASEENLSEDRFHFWGNLGEEWLEIDSALKIANSAPKINVPASSKKSNTTRCRIGVALDNAFHFYYEENLMRLKEAGAELIFFSPIADSKIPEVDGLYFGGGYPELFAESLSKNAPMLSDIREFAYNNKPIYAECGGLMYLSEEIELVNGEIFSMLGLVPGKVRMGEKLKALGYVEVVTETKTIFGETGLRFRGHQFRYSDFEPKKSASQGFEFAYKLRRRRGNEVTEEGYQTRSILASYVHVHWASNPTLPQGFVQSCLEARR</sequence>
<comment type="miscellaneous">
    <text evidence="8">The a and c carboxylates of cobyrinate are activated for nucleophilic attack via formation of a phosphorylated intermediate by ATP. CbiA catalyzes first the amidation of the c-carboxylate, and then that of the a-carboxylate.</text>
</comment>
<evidence type="ECO:0000256" key="7">
    <source>
        <dbReference type="ARBA" id="ARBA00022962"/>
    </source>
</evidence>
<evidence type="ECO:0000256" key="9">
    <source>
        <dbReference type="SAM" id="MobiDB-lite"/>
    </source>
</evidence>
<comment type="domain">
    <text evidence="8">Comprises of two domains. The C-terminal domain contains the binding site for glutamine and catalyzes the hydrolysis of this substrate to glutamate and ammonia. The N-terminal domain is anticipated to bind ATP and cobyrinate and catalyzes the ultimate synthesis of the diamide product. The ammonia produced via the glutaminase domain is probably translocated to the adjacent domain via a molecular tunnel, where it reacts with an activated intermediate.</text>
</comment>
<comment type="cofactor">
    <cofactor evidence="1 8">
        <name>Mg(2+)</name>
        <dbReference type="ChEBI" id="CHEBI:18420"/>
    </cofactor>
</comment>
<feature type="region of interest" description="Disordered" evidence="9">
    <location>
        <begin position="1"/>
        <end position="28"/>
    </location>
</feature>